<evidence type="ECO:0000313" key="3">
    <source>
        <dbReference type="Proteomes" id="UP000319143"/>
    </source>
</evidence>
<comment type="caution">
    <text evidence="2">The sequence shown here is derived from an EMBL/GenBank/DDBJ whole genome shotgun (WGS) entry which is preliminary data.</text>
</comment>
<keyword evidence="3" id="KW-1185">Reference proteome</keyword>
<dbReference type="EMBL" id="SJPV01000003">
    <property type="protein sequence ID" value="TWU39475.1"/>
    <property type="molecule type" value="Genomic_DNA"/>
</dbReference>
<sequence length="413" mass="47166">MPTLKLTHVTKPYTLSSIHPQRLNQFLRHFVDYFKRRGFAIPAGEGAFTQEQFHELIRVFNSPNADTPTELTEALFHIDEMACSKGMEALLLAASKARIQLPEDEKFTPADLALHLWLIRPSLLKDAYVEQIVKKPRSFNYYRHRDIVPSRPRKITDKLIVTLQSKIDEFNLARRRVAVSRVSVYEFGDDLAFLILRGDPMHRGEVLQRGNWVFATWQPAGYDLVIYNRKIPELRIHASLKGEQVFYCKTFGRLFFDDEDCFPSSQHFSLERIDELGEDIQSPLGVDGIERITLIKIALLEQGEPTLITEHKSAKLFEALKVRDRCLQPNARIVSATFRFLMLDDSEVAVTVYSGNIATFNRDRDCRPIEDWMTAIGIKLAMQETHAPNKTLENALSNPNAAGHAANLATRTA</sequence>
<accession>A0A5C6DT46</accession>
<feature type="region of interest" description="Disordered" evidence="1">
    <location>
        <begin position="394"/>
        <end position="413"/>
    </location>
</feature>
<dbReference type="Proteomes" id="UP000319143">
    <property type="component" value="Unassembled WGS sequence"/>
</dbReference>
<dbReference type="RefSeq" id="WP_146526225.1">
    <property type="nucleotide sequence ID" value="NZ_SJPV01000003.1"/>
</dbReference>
<gene>
    <name evidence="2" type="ORF">Poly41_22990</name>
</gene>
<dbReference type="OrthoDB" id="232875at2"/>
<reference evidence="2 3" key="1">
    <citation type="submission" date="2019-02" db="EMBL/GenBank/DDBJ databases">
        <title>Deep-cultivation of Planctomycetes and their phenomic and genomic characterization uncovers novel biology.</title>
        <authorList>
            <person name="Wiegand S."/>
            <person name="Jogler M."/>
            <person name="Boedeker C."/>
            <person name="Pinto D."/>
            <person name="Vollmers J."/>
            <person name="Rivas-Marin E."/>
            <person name="Kohn T."/>
            <person name="Peeters S.H."/>
            <person name="Heuer A."/>
            <person name="Rast P."/>
            <person name="Oberbeckmann S."/>
            <person name="Bunk B."/>
            <person name="Jeske O."/>
            <person name="Meyerdierks A."/>
            <person name="Storesund J.E."/>
            <person name="Kallscheuer N."/>
            <person name="Luecker S."/>
            <person name="Lage O.M."/>
            <person name="Pohl T."/>
            <person name="Merkel B.J."/>
            <person name="Hornburger P."/>
            <person name="Mueller R.-W."/>
            <person name="Bruemmer F."/>
            <person name="Labrenz M."/>
            <person name="Spormann A.M."/>
            <person name="Op Den Camp H."/>
            <person name="Overmann J."/>
            <person name="Amann R."/>
            <person name="Jetten M.S.M."/>
            <person name="Mascher T."/>
            <person name="Medema M.H."/>
            <person name="Devos D.P."/>
            <person name="Kaster A.-K."/>
            <person name="Ovreas L."/>
            <person name="Rohde M."/>
            <person name="Galperin M.Y."/>
            <person name="Jogler C."/>
        </authorList>
    </citation>
    <scope>NUCLEOTIDE SEQUENCE [LARGE SCALE GENOMIC DNA]</scope>
    <source>
        <strain evidence="2 3">Poly41</strain>
    </source>
</reference>
<organism evidence="2 3">
    <name type="scientific">Novipirellula artificiosorum</name>
    <dbReference type="NCBI Taxonomy" id="2528016"/>
    <lineage>
        <taxon>Bacteria</taxon>
        <taxon>Pseudomonadati</taxon>
        <taxon>Planctomycetota</taxon>
        <taxon>Planctomycetia</taxon>
        <taxon>Pirellulales</taxon>
        <taxon>Pirellulaceae</taxon>
        <taxon>Novipirellula</taxon>
    </lineage>
</organism>
<evidence type="ECO:0000256" key="1">
    <source>
        <dbReference type="SAM" id="MobiDB-lite"/>
    </source>
</evidence>
<dbReference type="AlphaFoldDB" id="A0A5C6DT46"/>
<name>A0A5C6DT46_9BACT</name>
<evidence type="ECO:0000313" key="2">
    <source>
        <dbReference type="EMBL" id="TWU39475.1"/>
    </source>
</evidence>
<proteinExistence type="predicted"/>
<protein>
    <submittedName>
        <fullName evidence="2">Uncharacterized protein</fullName>
    </submittedName>
</protein>